<gene>
    <name evidence="2" type="ORF">SAMN06295981_1045</name>
</gene>
<dbReference type="OrthoDB" id="9758957at2"/>
<dbReference type="Gene3D" id="3.20.20.190">
    <property type="entry name" value="Phosphatidylinositol (PI) phosphodiesterase"/>
    <property type="match status" value="1"/>
</dbReference>
<name>A0A1X7IYA8_9CORY</name>
<dbReference type="CDD" id="cd08582">
    <property type="entry name" value="GDPD_like_2"/>
    <property type="match status" value="1"/>
</dbReference>
<sequence>MEIIAHRGYSAKYPELTEVAFDRALEMPIHGVECDVRLSRDGEMVVVHDPIIDRVADGRGRVSRMTLDALREFNFGTEEMPQSVLTLHELLEMIRPTDKHLYIETKHPSRYGPMVEEQVVRVLQHAGMLDDERIHLITFSAAAVVRMKRLAPQVDRFHLRRKYERWANPIDAHPGQPTGLGLSLWRAKRRPDLIGKHGLPTYMWTVNEPEDMLWARDNGVDLMATDEVSLALEVLGR</sequence>
<protein>
    <submittedName>
        <fullName evidence="2">Glycerophosphoryl diester phosphodiesterase</fullName>
    </submittedName>
</protein>
<dbReference type="InterPro" id="IPR017946">
    <property type="entry name" value="PLC-like_Pdiesterase_TIM-brl"/>
</dbReference>
<accession>A0A1X7IYA8</accession>
<dbReference type="RefSeq" id="WP_085549191.1">
    <property type="nucleotide sequence ID" value="NZ_FXAR01000003.1"/>
</dbReference>
<reference evidence="3" key="1">
    <citation type="submission" date="2017-04" db="EMBL/GenBank/DDBJ databases">
        <authorList>
            <person name="Varghese N."/>
            <person name="Submissions S."/>
        </authorList>
    </citation>
    <scope>NUCLEOTIDE SEQUENCE [LARGE SCALE GENOMIC DNA]</scope>
    <source>
        <strain evidence="3">VDS</strain>
    </source>
</reference>
<dbReference type="GO" id="GO:0008081">
    <property type="term" value="F:phosphoric diester hydrolase activity"/>
    <property type="evidence" value="ECO:0007669"/>
    <property type="project" value="InterPro"/>
</dbReference>
<evidence type="ECO:0000259" key="1">
    <source>
        <dbReference type="PROSITE" id="PS51704"/>
    </source>
</evidence>
<dbReference type="PROSITE" id="PS51704">
    <property type="entry name" value="GP_PDE"/>
    <property type="match status" value="1"/>
</dbReference>
<dbReference type="AlphaFoldDB" id="A0A1X7IYA8"/>
<dbReference type="STRING" id="1610489.SAMN06295981_1045"/>
<dbReference type="Proteomes" id="UP000193309">
    <property type="component" value="Unassembled WGS sequence"/>
</dbReference>
<evidence type="ECO:0000313" key="2">
    <source>
        <dbReference type="EMBL" id="SMG19975.1"/>
    </source>
</evidence>
<dbReference type="EMBL" id="FXAR01000003">
    <property type="protein sequence ID" value="SMG19975.1"/>
    <property type="molecule type" value="Genomic_DNA"/>
</dbReference>
<evidence type="ECO:0000313" key="3">
    <source>
        <dbReference type="Proteomes" id="UP000193309"/>
    </source>
</evidence>
<dbReference type="SUPFAM" id="SSF51695">
    <property type="entry name" value="PLC-like phosphodiesterases"/>
    <property type="match status" value="1"/>
</dbReference>
<dbReference type="InterPro" id="IPR030395">
    <property type="entry name" value="GP_PDE_dom"/>
</dbReference>
<dbReference type="GO" id="GO:0006629">
    <property type="term" value="P:lipid metabolic process"/>
    <property type="evidence" value="ECO:0007669"/>
    <property type="project" value="InterPro"/>
</dbReference>
<dbReference type="PANTHER" id="PTHR46211">
    <property type="entry name" value="GLYCEROPHOSPHORYL DIESTER PHOSPHODIESTERASE"/>
    <property type="match status" value="1"/>
</dbReference>
<dbReference type="PANTHER" id="PTHR46211:SF1">
    <property type="entry name" value="GLYCEROPHOSPHODIESTER PHOSPHODIESTERASE, CYTOPLASMIC"/>
    <property type="match status" value="1"/>
</dbReference>
<feature type="domain" description="GP-PDE" evidence="1">
    <location>
        <begin position="1"/>
        <end position="235"/>
    </location>
</feature>
<organism evidence="2 3">
    <name type="scientific">Corynebacterium pollutisoli</name>
    <dbReference type="NCBI Taxonomy" id="1610489"/>
    <lineage>
        <taxon>Bacteria</taxon>
        <taxon>Bacillati</taxon>
        <taxon>Actinomycetota</taxon>
        <taxon>Actinomycetes</taxon>
        <taxon>Mycobacteriales</taxon>
        <taxon>Corynebacteriaceae</taxon>
        <taxon>Corynebacterium</taxon>
    </lineage>
</organism>
<keyword evidence="3" id="KW-1185">Reference proteome</keyword>
<proteinExistence type="predicted"/>
<dbReference type="Pfam" id="PF03009">
    <property type="entry name" value="GDPD"/>
    <property type="match status" value="1"/>
</dbReference>